<evidence type="ECO:0000313" key="3">
    <source>
        <dbReference type="EMBL" id="AIC14469.1"/>
    </source>
</evidence>
<evidence type="ECO:0000256" key="1">
    <source>
        <dbReference type="ARBA" id="ARBA00022842"/>
    </source>
</evidence>
<dbReference type="InterPro" id="IPR002716">
    <property type="entry name" value="PIN_dom"/>
</dbReference>
<dbReference type="InterPro" id="IPR051619">
    <property type="entry name" value="TypeII_TA_RNase_PINc/VapC"/>
</dbReference>
<dbReference type="OrthoDB" id="269293at2157"/>
<dbReference type="Gene3D" id="3.40.50.1010">
    <property type="entry name" value="5'-nuclease"/>
    <property type="match status" value="1"/>
</dbReference>
<dbReference type="Proteomes" id="UP000027093">
    <property type="component" value="Chromosome"/>
</dbReference>
<dbReference type="AlphaFoldDB" id="A0A060HCL9"/>
<keyword evidence="4" id="KW-1185">Reference proteome</keyword>
<evidence type="ECO:0000313" key="4">
    <source>
        <dbReference type="Proteomes" id="UP000027093"/>
    </source>
</evidence>
<dbReference type="InterPro" id="IPR029060">
    <property type="entry name" value="PIN-like_dom_sf"/>
</dbReference>
<name>A0A060HCL9_9ARCH</name>
<dbReference type="InterPro" id="IPR044153">
    <property type="entry name" value="PIN_Pae0151-like"/>
</dbReference>
<accession>A0A060HCL9</accession>
<evidence type="ECO:0000259" key="2">
    <source>
        <dbReference type="Pfam" id="PF01850"/>
    </source>
</evidence>
<dbReference type="Pfam" id="PF01850">
    <property type="entry name" value="PIN"/>
    <property type="match status" value="1"/>
</dbReference>
<dbReference type="PANTHER" id="PTHR35901">
    <property type="entry name" value="RIBONUCLEASE VAPC3"/>
    <property type="match status" value="1"/>
</dbReference>
<gene>
    <name evidence="3" type="ORF">NVIE_002830</name>
</gene>
<proteinExistence type="predicted"/>
<sequence length="121" mass="13509">MIVADSSYLVEGLLKDVSLIENEGVVVSPDLALYEVVNAVWKHETVLKDIKDGRPYLDVLSKLVSARAVRFVKPDKKIIGQAYQLASKKRCTFYDAVFVVLALELGLELKTFDEAQRALLP</sequence>
<dbReference type="CDD" id="cd09873">
    <property type="entry name" value="PIN_Pae0151-like"/>
    <property type="match status" value="1"/>
</dbReference>
<dbReference type="KEGG" id="nvn:NVIE_002830"/>
<dbReference type="PANTHER" id="PTHR35901:SF1">
    <property type="entry name" value="EXONUCLEASE VAPC9"/>
    <property type="match status" value="1"/>
</dbReference>
<feature type="domain" description="PIN" evidence="2">
    <location>
        <begin position="17"/>
        <end position="117"/>
    </location>
</feature>
<dbReference type="GeneID" id="74945542"/>
<dbReference type="SUPFAM" id="SSF88723">
    <property type="entry name" value="PIN domain-like"/>
    <property type="match status" value="1"/>
</dbReference>
<dbReference type="RefSeq" id="WP_075053683.1">
    <property type="nucleotide sequence ID" value="NZ_CP007536.1"/>
</dbReference>
<reference evidence="3 4" key="1">
    <citation type="journal article" date="2014" name="Int. J. Syst. Evol. Microbiol.">
        <title>Nitrososphaera viennensis gen. nov., sp. nov., an aerobic and mesophilic, ammonia-oxidizing archaeon from soil and a member of the archaeal phylum Thaumarchaeota.</title>
        <authorList>
            <person name="Stieglmeier M."/>
            <person name="Klingl A."/>
            <person name="Alves R.J."/>
            <person name="Rittmann S.K."/>
            <person name="Melcher M."/>
            <person name="Leisch N."/>
            <person name="Schleper C."/>
        </authorList>
    </citation>
    <scope>NUCLEOTIDE SEQUENCE [LARGE SCALE GENOMIC DNA]</scope>
    <source>
        <strain evidence="3">EN76</strain>
    </source>
</reference>
<dbReference type="STRING" id="926571.NVIE_002830"/>
<organism evidence="3 4">
    <name type="scientific">Nitrososphaera viennensis EN76</name>
    <dbReference type="NCBI Taxonomy" id="926571"/>
    <lineage>
        <taxon>Archaea</taxon>
        <taxon>Nitrososphaerota</taxon>
        <taxon>Nitrososphaeria</taxon>
        <taxon>Nitrososphaerales</taxon>
        <taxon>Nitrososphaeraceae</taxon>
        <taxon>Nitrososphaera</taxon>
    </lineage>
</organism>
<protein>
    <submittedName>
        <fullName evidence="3">PIN-domain containing protein</fullName>
    </submittedName>
</protein>
<dbReference type="HOGENOM" id="CLU_121774_2_1_2"/>
<dbReference type="EMBL" id="CP007536">
    <property type="protein sequence ID" value="AIC14469.1"/>
    <property type="molecule type" value="Genomic_DNA"/>
</dbReference>
<keyword evidence="1" id="KW-0460">Magnesium</keyword>